<evidence type="ECO:0000313" key="2">
    <source>
        <dbReference type="EMBL" id="KAF9756233.1"/>
    </source>
</evidence>
<evidence type="ECO:0000313" key="3">
    <source>
        <dbReference type="Proteomes" id="UP000616885"/>
    </source>
</evidence>
<gene>
    <name evidence="2" type="ORF">IM811_007177</name>
</gene>
<feature type="transmembrane region" description="Helical" evidence="1">
    <location>
        <begin position="116"/>
        <end position="142"/>
    </location>
</feature>
<evidence type="ECO:0000256" key="1">
    <source>
        <dbReference type="SAM" id="Phobius"/>
    </source>
</evidence>
<dbReference type="EMBL" id="JADCTT010000002">
    <property type="protein sequence ID" value="KAF9756233.1"/>
    <property type="molecule type" value="Genomic_DNA"/>
</dbReference>
<feature type="transmembrane region" description="Helical" evidence="1">
    <location>
        <begin position="255"/>
        <end position="277"/>
    </location>
</feature>
<feature type="transmembrane region" description="Helical" evidence="1">
    <location>
        <begin position="51"/>
        <end position="76"/>
    </location>
</feature>
<feature type="transmembrane region" description="Helical" evidence="1">
    <location>
        <begin position="297"/>
        <end position="318"/>
    </location>
</feature>
<feature type="transmembrane region" description="Helical" evidence="1">
    <location>
        <begin position="185"/>
        <end position="204"/>
    </location>
</feature>
<dbReference type="Proteomes" id="UP000616885">
    <property type="component" value="Unassembled WGS sequence"/>
</dbReference>
<name>A0A8H7NIA1_BIOOC</name>
<keyword evidence="1" id="KW-1133">Transmembrane helix</keyword>
<feature type="transmembrane region" description="Helical" evidence="1">
    <location>
        <begin position="224"/>
        <end position="243"/>
    </location>
</feature>
<sequence>MDIAGFFWYNMALLTVLGIAIITAGVLGILTCCRARRRDDLARSALPWLKATASMTILSQLFWLIGSGLLMIYYAFTSSPSSLSSSEALELRLAYLKNLASFFRKPENTDLFSNSIISPIAIGQVQCFALLFEVVASALFIATQFEFTLGLQALSETASSLDTSASSVDTTVSSITSFFKTKPRVWSLAPFIAIMVLATGLFAAQEVYVTGNNMSASMMNAFVLVVYVALALAAIASLAFTVLQSRGFPYGHKELRCYLLSLNSITVARHICTVVLAGMSGGYVDGLWKGQSDGAPFVRVIATHLLSTISLGIAYGIATKKHEGLWASEIYRHYVKA</sequence>
<protein>
    <submittedName>
        <fullName evidence="2">Uncharacterized protein</fullName>
    </submittedName>
</protein>
<keyword evidence="1" id="KW-0472">Membrane</keyword>
<accession>A0A8H7NIA1</accession>
<organism evidence="2 3">
    <name type="scientific">Bionectria ochroleuca</name>
    <name type="common">Gliocladium roseum</name>
    <dbReference type="NCBI Taxonomy" id="29856"/>
    <lineage>
        <taxon>Eukaryota</taxon>
        <taxon>Fungi</taxon>
        <taxon>Dikarya</taxon>
        <taxon>Ascomycota</taxon>
        <taxon>Pezizomycotina</taxon>
        <taxon>Sordariomycetes</taxon>
        <taxon>Hypocreomycetidae</taxon>
        <taxon>Hypocreales</taxon>
        <taxon>Bionectriaceae</taxon>
        <taxon>Clonostachys</taxon>
    </lineage>
</organism>
<proteinExistence type="predicted"/>
<comment type="caution">
    <text evidence="2">The sequence shown here is derived from an EMBL/GenBank/DDBJ whole genome shotgun (WGS) entry which is preliminary data.</text>
</comment>
<dbReference type="AlphaFoldDB" id="A0A8H7NIA1"/>
<keyword evidence="1" id="KW-0812">Transmembrane</keyword>
<feature type="transmembrane region" description="Helical" evidence="1">
    <location>
        <begin position="6"/>
        <end position="30"/>
    </location>
</feature>
<reference evidence="2" key="1">
    <citation type="submission" date="2020-10" db="EMBL/GenBank/DDBJ databases">
        <title>High-Quality Genome Resource of Clonostachys rosea strain S41 by Oxford Nanopore Long-Read Sequencing.</title>
        <authorList>
            <person name="Wang H."/>
        </authorList>
    </citation>
    <scope>NUCLEOTIDE SEQUENCE</scope>
    <source>
        <strain evidence="2">S41</strain>
    </source>
</reference>